<proteinExistence type="predicted"/>
<organism evidence="1">
    <name type="scientific">Yersinia enterocolitica</name>
    <dbReference type="NCBI Taxonomy" id="630"/>
    <lineage>
        <taxon>Bacteria</taxon>
        <taxon>Pseudomonadati</taxon>
        <taxon>Pseudomonadota</taxon>
        <taxon>Gammaproteobacteria</taxon>
        <taxon>Enterobacterales</taxon>
        <taxon>Yersiniaceae</taxon>
        <taxon>Yersinia</taxon>
    </lineage>
</organism>
<evidence type="ECO:0000313" key="1">
    <source>
        <dbReference type="EMBL" id="CAP20254.1"/>
    </source>
</evidence>
<geneLocation type="plasmid" evidence="1">
    <name>pYE854</name>
</geneLocation>
<reference evidence="1" key="1">
    <citation type="journal article" date="2008" name="J. Bacteriol.">
        <title>Genetic and functional properties of the self-transmissible Yersinia enterocolitica plasmid pYE854, which mobilizes the virulence plasmid pYV.</title>
        <authorList>
            <person name="Hammerl J.A."/>
            <person name="Klein I."/>
            <person name="Lanka E."/>
            <person name="Appel B."/>
            <person name="Hertwig S."/>
        </authorList>
    </citation>
    <scope>NUCLEOTIDE SEQUENCE [LARGE SCALE GENOMIC DNA]</scope>
    <source>
        <strain evidence="1">29854</strain>
        <plasmid evidence="1">pYE854</plasmid>
    </source>
</reference>
<dbReference type="EMBL" id="AM905950">
    <property type="protein sequence ID" value="CAP20254.1"/>
    <property type="molecule type" value="Genomic_DNA"/>
</dbReference>
<keyword evidence="1" id="KW-0614">Plasmid</keyword>
<sequence length="66" mass="7716">MTQEDSILHITALDIILVHMEEEHLIQEWSSIYINQLLLPVLLIIMIKSKYGLVVIENEFLVIVWA</sequence>
<accession>B0RKZ7</accession>
<name>B0RKZ7_YEREN</name>
<protein>
    <submittedName>
        <fullName evidence="1">Uncharacterized protein</fullName>
    </submittedName>
</protein>
<dbReference type="AlphaFoldDB" id="B0RKZ7"/>